<feature type="non-terminal residue" evidence="1">
    <location>
        <position position="1"/>
    </location>
</feature>
<name>A0A932ZTD9_UNCTE</name>
<dbReference type="Proteomes" id="UP000752292">
    <property type="component" value="Unassembled WGS sequence"/>
</dbReference>
<dbReference type="SUPFAM" id="SSF51735">
    <property type="entry name" value="NAD(P)-binding Rossmann-fold domains"/>
    <property type="match status" value="1"/>
</dbReference>
<dbReference type="InterPro" id="IPR002347">
    <property type="entry name" value="SDR_fam"/>
</dbReference>
<comment type="caution">
    <text evidence="1">The sequence shown here is derived from an EMBL/GenBank/DDBJ whole genome shotgun (WGS) entry which is preliminary data.</text>
</comment>
<protein>
    <submittedName>
        <fullName evidence="1">SDR family oxidoreductase</fullName>
    </submittedName>
</protein>
<reference evidence="1" key="1">
    <citation type="submission" date="2020-07" db="EMBL/GenBank/DDBJ databases">
        <title>Huge and variable diversity of episymbiotic CPR bacteria and DPANN archaea in groundwater ecosystems.</title>
        <authorList>
            <person name="He C.Y."/>
            <person name="Keren R."/>
            <person name="Whittaker M."/>
            <person name="Farag I.F."/>
            <person name="Doudna J."/>
            <person name="Cate J.H.D."/>
            <person name="Banfield J.F."/>
        </authorList>
    </citation>
    <scope>NUCLEOTIDE SEQUENCE</scope>
    <source>
        <strain evidence="1">NC_groundwater_1370_Ag_S-0.2um_69_93</strain>
    </source>
</reference>
<dbReference type="InterPro" id="IPR036291">
    <property type="entry name" value="NAD(P)-bd_dom_sf"/>
</dbReference>
<evidence type="ECO:0000313" key="2">
    <source>
        <dbReference type="Proteomes" id="UP000752292"/>
    </source>
</evidence>
<dbReference type="AlphaFoldDB" id="A0A932ZTD9"/>
<dbReference type="Pfam" id="PF13561">
    <property type="entry name" value="adh_short_C2"/>
    <property type="match status" value="1"/>
</dbReference>
<accession>A0A932ZTD9</accession>
<evidence type="ECO:0000313" key="1">
    <source>
        <dbReference type="EMBL" id="MBI4251298.1"/>
    </source>
</evidence>
<dbReference type="EMBL" id="JACQRX010000109">
    <property type="protein sequence ID" value="MBI4251298.1"/>
    <property type="molecule type" value="Genomic_DNA"/>
</dbReference>
<organism evidence="1 2">
    <name type="scientific">Tectimicrobiota bacterium</name>
    <dbReference type="NCBI Taxonomy" id="2528274"/>
    <lineage>
        <taxon>Bacteria</taxon>
        <taxon>Pseudomonadati</taxon>
        <taxon>Nitrospinota/Tectimicrobiota group</taxon>
        <taxon>Candidatus Tectimicrobiota</taxon>
    </lineage>
</organism>
<dbReference type="Gene3D" id="3.40.50.720">
    <property type="entry name" value="NAD(P)-binding Rossmann-like Domain"/>
    <property type="match status" value="1"/>
</dbReference>
<sequence>PGVVESGRVKQRLASDPEFAENRRNKIPIRQFGDVENMAATALFLVSPENEFMNGSIVMADGGITAG</sequence>
<gene>
    <name evidence="1" type="ORF">HY618_02470</name>
</gene>
<proteinExistence type="predicted"/>